<gene>
    <name evidence="2" type="ORF">FLK61_25510</name>
</gene>
<evidence type="ECO:0000313" key="2">
    <source>
        <dbReference type="EMBL" id="QKS70131.1"/>
    </source>
</evidence>
<reference evidence="3" key="1">
    <citation type="submission" date="2019-07" db="EMBL/GenBank/DDBJ databases">
        <title>Bacillus alkalisoli sp. nov. isolated from saline soil.</title>
        <authorList>
            <person name="Sun J.-Q."/>
            <person name="Xu L."/>
        </authorList>
    </citation>
    <scope>NUCLEOTIDE SEQUENCE [LARGE SCALE GENOMIC DNA]</scope>
    <source>
        <strain evidence="3">M4U3P1</strain>
    </source>
</reference>
<feature type="transmembrane region" description="Helical" evidence="1">
    <location>
        <begin position="90"/>
        <end position="109"/>
    </location>
</feature>
<keyword evidence="3" id="KW-1185">Reference proteome</keyword>
<dbReference type="KEGG" id="psua:FLK61_25510"/>
<feature type="transmembrane region" description="Helical" evidence="1">
    <location>
        <begin position="57"/>
        <end position="78"/>
    </location>
</feature>
<evidence type="ECO:0008006" key="4">
    <source>
        <dbReference type="Google" id="ProtNLM"/>
    </source>
</evidence>
<protein>
    <recommendedName>
        <fullName evidence="4">Sporulation membrane protein YtaF</fullName>
    </recommendedName>
</protein>
<feature type="transmembrane region" description="Helical" evidence="1">
    <location>
        <begin position="115"/>
        <end position="134"/>
    </location>
</feature>
<feature type="transmembrane region" description="Helical" evidence="1">
    <location>
        <begin position="31"/>
        <end position="51"/>
    </location>
</feature>
<evidence type="ECO:0000256" key="1">
    <source>
        <dbReference type="SAM" id="Phobius"/>
    </source>
</evidence>
<keyword evidence="1" id="KW-0472">Membrane</keyword>
<proteinExistence type="predicted"/>
<evidence type="ECO:0000313" key="3">
    <source>
        <dbReference type="Proteomes" id="UP000318138"/>
    </source>
</evidence>
<keyword evidence="1" id="KW-0812">Transmembrane</keyword>
<keyword evidence="1" id="KW-1133">Transmembrane helix</keyword>
<feature type="transmembrane region" description="Helical" evidence="1">
    <location>
        <begin position="6"/>
        <end position="24"/>
    </location>
</feature>
<dbReference type="AlphaFoldDB" id="A0A859FBN8"/>
<name>A0A859FBN8_9BACI</name>
<dbReference type="EMBL" id="CP041372">
    <property type="protein sequence ID" value="QKS70131.1"/>
    <property type="molecule type" value="Genomic_DNA"/>
</dbReference>
<sequence>MIEGSILLIFLALDGVIWGLVIGTKRLYVPLYQVVLLALGTCIMLFFSLWIGELIGGVVPSVVFQKLAGALLLIMSVYQLLREEALAKSLTFKVFILMNIDNVGYGLAIGNFAGFLSIAGGVLVGSAFILGLAMSYQNPKLQHYKEILPFIVLFSLGMIKLLS</sequence>
<dbReference type="Proteomes" id="UP000318138">
    <property type="component" value="Chromosome"/>
</dbReference>
<organism evidence="2 3">
    <name type="scientific">Paenalkalicoccus suaedae</name>
    <dbReference type="NCBI Taxonomy" id="2592382"/>
    <lineage>
        <taxon>Bacteria</taxon>
        <taxon>Bacillati</taxon>
        <taxon>Bacillota</taxon>
        <taxon>Bacilli</taxon>
        <taxon>Bacillales</taxon>
        <taxon>Bacillaceae</taxon>
        <taxon>Paenalkalicoccus</taxon>
    </lineage>
</organism>
<accession>A0A859FBN8</accession>
<dbReference type="RefSeq" id="WP_176008175.1">
    <property type="nucleotide sequence ID" value="NZ_CP041372.2"/>
</dbReference>